<dbReference type="Pfam" id="PF21172">
    <property type="entry name" value="CueP"/>
    <property type="match status" value="1"/>
</dbReference>
<dbReference type="OrthoDB" id="73040at2"/>
<evidence type="ECO:0000313" key="3">
    <source>
        <dbReference type="EMBL" id="ROR93181.1"/>
    </source>
</evidence>
<evidence type="ECO:0000313" key="4">
    <source>
        <dbReference type="Proteomes" id="UP000275356"/>
    </source>
</evidence>
<protein>
    <submittedName>
        <fullName evidence="3">Uncharacterized protein</fullName>
    </submittedName>
</protein>
<dbReference type="Gene3D" id="2.60.40.3700">
    <property type="match status" value="1"/>
</dbReference>
<sequence length="227" mass="23300">MTARSSSIAPGLLALAAALVLAGCTGTPGDLPAGTTAGETTSADASVDPTADAPAGGDLDSLLAAYDLDGLDARQVIERLDATALADRPTDLMASVRPDGLVLVGSSADATGTPGTVEATLPMPEDEFYLSIAPYLTQTHDCHHHSLTTCVGELRNEAVDVTIVDADTGTVLVEGPAVTHDNGFVGFWVPRGVRVEVTVEQDGRSGTEVLTTDAVDDRTCVTTLRLV</sequence>
<reference evidence="3 4" key="1">
    <citation type="submission" date="2018-11" db="EMBL/GenBank/DDBJ databases">
        <title>Sequencing the genomes of 1000 actinobacteria strains.</title>
        <authorList>
            <person name="Klenk H.-P."/>
        </authorList>
    </citation>
    <scope>NUCLEOTIDE SEQUENCE [LARGE SCALE GENOMIC DNA]</scope>
    <source>
        <strain evidence="3 4">DSM 13521</strain>
    </source>
</reference>
<feature type="region of interest" description="Disordered" evidence="1">
    <location>
        <begin position="32"/>
        <end position="54"/>
    </location>
</feature>
<dbReference type="Proteomes" id="UP000275356">
    <property type="component" value="Unassembled WGS sequence"/>
</dbReference>
<accession>A0A3N2D0A7</accession>
<dbReference type="PROSITE" id="PS51257">
    <property type="entry name" value="PROKAR_LIPOPROTEIN"/>
    <property type="match status" value="1"/>
</dbReference>
<keyword evidence="2" id="KW-0732">Signal</keyword>
<dbReference type="EMBL" id="RKHQ01000002">
    <property type="protein sequence ID" value="ROR93181.1"/>
    <property type="molecule type" value="Genomic_DNA"/>
</dbReference>
<dbReference type="AlphaFoldDB" id="A0A3N2D0A7"/>
<evidence type="ECO:0000256" key="1">
    <source>
        <dbReference type="SAM" id="MobiDB-lite"/>
    </source>
</evidence>
<gene>
    <name evidence="3" type="ORF">EDD28_2589</name>
</gene>
<feature type="chain" id="PRO_5038578889" evidence="2">
    <location>
        <begin position="23"/>
        <end position="227"/>
    </location>
</feature>
<organism evidence="3 4">
    <name type="scientific">Salana multivorans</name>
    <dbReference type="NCBI Taxonomy" id="120377"/>
    <lineage>
        <taxon>Bacteria</taxon>
        <taxon>Bacillati</taxon>
        <taxon>Actinomycetota</taxon>
        <taxon>Actinomycetes</taxon>
        <taxon>Micrococcales</taxon>
        <taxon>Beutenbergiaceae</taxon>
        <taxon>Salana</taxon>
    </lineage>
</organism>
<dbReference type="RefSeq" id="WP_123740178.1">
    <property type="nucleotide sequence ID" value="NZ_RKHQ01000002.1"/>
</dbReference>
<name>A0A3N2D0A7_9MICO</name>
<proteinExistence type="predicted"/>
<dbReference type="NCBIfam" id="NF038094">
    <property type="entry name" value="CueP_fam"/>
    <property type="match status" value="1"/>
</dbReference>
<evidence type="ECO:0000256" key="2">
    <source>
        <dbReference type="SAM" id="SignalP"/>
    </source>
</evidence>
<keyword evidence="4" id="KW-1185">Reference proteome</keyword>
<feature type="signal peptide" evidence="2">
    <location>
        <begin position="1"/>
        <end position="22"/>
    </location>
</feature>
<dbReference type="InterPro" id="IPR047808">
    <property type="entry name" value="CueP-like"/>
</dbReference>
<comment type="caution">
    <text evidence="3">The sequence shown here is derived from an EMBL/GenBank/DDBJ whole genome shotgun (WGS) entry which is preliminary data.</text>
</comment>